<dbReference type="GO" id="GO:0016757">
    <property type="term" value="F:glycosyltransferase activity"/>
    <property type="evidence" value="ECO:0007669"/>
    <property type="project" value="InterPro"/>
</dbReference>
<organism evidence="3 4">
    <name type="scientific">Enterococcus ratti</name>
    <dbReference type="NCBI Taxonomy" id="150033"/>
    <lineage>
        <taxon>Bacteria</taxon>
        <taxon>Bacillati</taxon>
        <taxon>Bacillota</taxon>
        <taxon>Bacilli</taxon>
        <taxon>Lactobacillales</taxon>
        <taxon>Enterococcaceae</taxon>
        <taxon>Enterococcus</taxon>
    </lineage>
</organism>
<dbReference type="RefSeq" id="WP_071855398.1">
    <property type="nucleotide sequence ID" value="NZ_JXLB01000010.1"/>
</dbReference>
<proteinExistence type="predicted"/>
<dbReference type="InterPro" id="IPR050194">
    <property type="entry name" value="Glycosyltransferase_grp1"/>
</dbReference>
<dbReference type="STRING" id="150033.RV14_GL000181"/>
<dbReference type="Pfam" id="PF13439">
    <property type="entry name" value="Glyco_transf_4"/>
    <property type="match status" value="1"/>
</dbReference>
<dbReference type="Proteomes" id="UP000182152">
    <property type="component" value="Unassembled WGS sequence"/>
</dbReference>
<dbReference type="PANTHER" id="PTHR45947:SF3">
    <property type="entry name" value="SULFOQUINOVOSYL TRANSFERASE SQD2"/>
    <property type="match status" value="1"/>
</dbReference>
<dbReference type="PANTHER" id="PTHR45947">
    <property type="entry name" value="SULFOQUINOVOSYL TRANSFERASE SQD2"/>
    <property type="match status" value="1"/>
</dbReference>
<gene>
    <name evidence="3" type="ORF">RV14_GL000181</name>
</gene>
<name>A0A1L8WKV6_9ENTE</name>
<evidence type="ECO:0000313" key="3">
    <source>
        <dbReference type="EMBL" id="OJG81654.1"/>
    </source>
</evidence>
<dbReference type="EMBL" id="JXLB01000010">
    <property type="protein sequence ID" value="OJG81654.1"/>
    <property type="molecule type" value="Genomic_DNA"/>
</dbReference>
<dbReference type="OrthoDB" id="9806653at2"/>
<feature type="domain" description="Glycosyl transferase family 1" evidence="1">
    <location>
        <begin position="191"/>
        <end position="339"/>
    </location>
</feature>
<comment type="caution">
    <text evidence="3">The sequence shown here is derived from an EMBL/GenBank/DDBJ whole genome shotgun (WGS) entry which is preliminary data.</text>
</comment>
<evidence type="ECO:0000259" key="2">
    <source>
        <dbReference type="Pfam" id="PF13439"/>
    </source>
</evidence>
<evidence type="ECO:0000313" key="4">
    <source>
        <dbReference type="Proteomes" id="UP000182152"/>
    </source>
</evidence>
<dbReference type="InterPro" id="IPR028098">
    <property type="entry name" value="Glyco_trans_4-like_N"/>
</dbReference>
<keyword evidence="4" id="KW-1185">Reference proteome</keyword>
<sequence>MKKKVLLISESMAGGLRKHLIQLIEYLDQNKFEIYFIHGTDKADSCFMNQYEKLKKIATVIPCPTFTRNLHFKNDFATYQFLNQQIKIIQPDIVHCHSSKAGALGRVAAKRNHIDRIFYTPHAYSFLSPEFKSLKKKVFVWIERLLSKYATKMTFNVSEEEKTAAINLHLDRSAKFAVIHNGLPEIVLPSKKEVKESLGLKETNIVVGNNARLSFQKDPFLFMEIAKEVIQQNDNYHFVWAGDGPLFKEVNDFLIENSLTQNVHLLGERTDSEQIVAGYDRYLITSKYEGLPYSLIEAIRAGVPIIGKKVTGVEEIISQISGGRLLNTKDPKRFAQEILNEAQTYDKNQIIEVYQKNYSLNQMIQKITTYYQGES</sequence>
<protein>
    <submittedName>
        <fullName evidence="3">Exopolysaccharide biosynthesis protein</fullName>
    </submittedName>
</protein>
<dbReference type="SUPFAM" id="SSF53756">
    <property type="entry name" value="UDP-Glycosyltransferase/glycogen phosphorylase"/>
    <property type="match status" value="1"/>
</dbReference>
<accession>A0A1L8WKV6</accession>
<dbReference type="InterPro" id="IPR001296">
    <property type="entry name" value="Glyco_trans_1"/>
</dbReference>
<dbReference type="Pfam" id="PF00534">
    <property type="entry name" value="Glycos_transf_1"/>
    <property type="match status" value="1"/>
</dbReference>
<dbReference type="Gene3D" id="3.40.50.2000">
    <property type="entry name" value="Glycogen Phosphorylase B"/>
    <property type="match status" value="2"/>
</dbReference>
<feature type="domain" description="Glycosyltransferase subfamily 4-like N-terminal" evidence="2">
    <location>
        <begin position="14"/>
        <end position="183"/>
    </location>
</feature>
<reference evidence="3 4" key="1">
    <citation type="submission" date="2014-12" db="EMBL/GenBank/DDBJ databases">
        <title>Draft genome sequences of 29 type strains of Enterococci.</title>
        <authorList>
            <person name="Zhong Z."/>
            <person name="Sun Z."/>
            <person name="Liu W."/>
            <person name="Zhang W."/>
            <person name="Zhang H."/>
        </authorList>
    </citation>
    <scope>NUCLEOTIDE SEQUENCE [LARGE SCALE GENOMIC DNA]</scope>
    <source>
        <strain evidence="3 4">DSM 15687</strain>
    </source>
</reference>
<evidence type="ECO:0000259" key="1">
    <source>
        <dbReference type="Pfam" id="PF00534"/>
    </source>
</evidence>
<dbReference type="AlphaFoldDB" id="A0A1L8WKV6"/>